<accession>A0A8X7BQR4</accession>
<name>A0A8X7BQR4_9ARAC</name>
<evidence type="ECO:0000259" key="1">
    <source>
        <dbReference type="Pfam" id="PF01498"/>
    </source>
</evidence>
<evidence type="ECO:0000313" key="3">
    <source>
        <dbReference type="Proteomes" id="UP000886998"/>
    </source>
</evidence>
<reference evidence="2" key="1">
    <citation type="submission" date="2020-08" db="EMBL/GenBank/DDBJ databases">
        <title>Multicomponent nature underlies the extraordinary mechanical properties of spider dragline silk.</title>
        <authorList>
            <person name="Kono N."/>
            <person name="Nakamura H."/>
            <person name="Mori M."/>
            <person name="Yoshida Y."/>
            <person name="Ohtoshi R."/>
            <person name="Malay A.D."/>
            <person name="Moran D.A.P."/>
            <person name="Tomita M."/>
            <person name="Numata K."/>
            <person name="Arakawa K."/>
        </authorList>
    </citation>
    <scope>NUCLEOTIDE SEQUENCE</scope>
</reference>
<dbReference type="InterPro" id="IPR036397">
    <property type="entry name" value="RNaseH_sf"/>
</dbReference>
<comment type="caution">
    <text evidence="2">The sequence shown here is derived from an EMBL/GenBank/DDBJ whole genome shotgun (WGS) entry which is preliminary data.</text>
</comment>
<protein>
    <submittedName>
        <fullName evidence="2">Transposable element Tc1 transposase</fullName>
    </submittedName>
</protein>
<gene>
    <name evidence="2" type="primary">TC1A</name>
    <name evidence="2" type="ORF">TNIN_159581</name>
</gene>
<dbReference type="EMBL" id="BMAV01001045">
    <property type="protein sequence ID" value="GFY38749.1"/>
    <property type="molecule type" value="Genomic_DNA"/>
</dbReference>
<dbReference type="InterPro" id="IPR002492">
    <property type="entry name" value="Transposase_Tc1-like"/>
</dbReference>
<dbReference type="Proteomes" id="UP000886998">
    <property type="component" value="Unassembled WGS sequence"/>
</dbReference>
<keyword evidence="3" id="KW-1185">Reference proteome</keyword>
<organism evidence="2 3">
    <name type="scientific">Trichonephila inaurata madagascariensis</name>
    <dbReference type="NCBI Taxonomy" id="2747483"/>
    <lineage>
        <taxon>Eukaryota</taxon>
        <taxon>Metazoa</taxon>
        <taxon>Ecdysozoa</taxon>
        <taxon>Arthropoda</taxon>
        <taxon>Chelicerata</taxon>
        <taxon>Arachnida</taxon>
        <taxon>Araneae</taxon>
        <taxon>Araneomorphae</taxon>
        <taxon>Entelegynae</taxon>
        <taxon>Araneoidea</taxon>
        <taxon>Nephilidae</taxon>
        <taxon>Trichonephila</taxon>
        <taxon>Trichonephila inaurata</taxon>
    </lineage>
</organism>
<dbReference type="GO" id="GO:0006313">
    <property type="term" value="P:DNA transposition"/>
    <property type="evidence" value="ECO:0007669"/>
    <property type="project" value="InterPro"/>
</dbReference>
<dbReference type="AlphaFoldDB" id="A0A8X7BQR4"/>
<dbReference type="GO" id="GO:0003677">
    <property type="term" value="F:DNA binding"/>
    <property type="evidence" value="ECO:0007669"/>
    <property type="project" value="InterPro"/>
</dbReference>
<sequence>MRGNVLNISRCGRPHKLSDRAIVRKVKKNPKISAPKLADQIATASGKKVHPETVRRILRSGGYNGRVSSKKPFISSVNQQKRLDFASPHVEKDFDFWKTVVFTDESKFNVFRSDGRGKVWREKNTEMRTPRI</sequence>
<dbReference type="OrthoDB" id="6435233at2759"/>
<evidence type="ECO:0000313" key="2">
    <source>
        <dbReference type="EMBL" id="GFY38749.1"/>
    </source>
</evidence>
<proteinExistence type="predicted"/>
<feature type="domain" description="Transposase Tc1-like" evidence="1">
    <location>
        <begin position="19"/>
        <end position="90"/>
    </location>
</feature>
<dbReference type="Gene3D" id="3.30.420.10">
    <property type="entry name" value="Ribonuclease H-like superfamily/Ribonuclease H"/>
    <property type="match status" value="1"/>
</dbReference>
<dbReference type="GO" id="GO:0015074">
    <property type="term" value="P:DNA integration"/>
    <property type="evidence" value="ECO:0007669"/>
    <property type="project" value="InterPro"/>
</dbReference>
<dbReference type="Pfam" id="PF01498">
    <property type="entry name" value="HTH_Tnp_Tc3_2"/>
    <property type="match status" value="1"/>
</dbReference>